<dbReference type="Pfam" id="PF03938">
    <property type="entry name" value="OmpH"/>
    <property type="match status" value="1"/>
</dbReference>
<evidence type="ECO:0000313" key="4">
    <source>
        <dbReference type="EMBL" id="SVD75464.1"/>
    </source>
</evidence>
<evidence type="ECO:0008006" key="5">
    <source>
        <dbReference type="Google" id="ProtNLM"/>
    </source>
</evidence>
<keyword evidence="3" id="KW-0175">Coiled coil</keyword>
<dbReference type="PANTHER" id="PTHR35089">
    <property type="entry name" value="CHAPERONE PROTEIN SKP"/>
    <property type="match status" value="1"/>
</dbReference>
<name>A0A382XX29_9ZZZZ</name>
<dbReference type="PANTHER" id="PTHR35089:SF1">
    <property type="entry name" value="CHAPERONE PROTEIN SKP"/>
    <property type="match status" value="1"/>
</dbReference>
<dbReference type="InterPro" id="IPR005632">
    <property type="entry name" value="Chaperone_Skp"/>
</dbReference>
<reference evidence="4" key="1">
    <citation type="submission" date="2018-05" db="EMBL/GenBank/DDBJ databases">
        <authorList>
            <person name="Lanie J.A."/>
            <person name="Ng W.-L."/>
            <person name="Kazmierczak K.M."/>
            <person name="Andrzejewski T.M."/>
            <person name="Davidsen T.M."/>
            <person name="Wayne K.J."/>
            <person name="Tettelin H."/>
            <person name="Glass J.I."/>
            <person name="Rusch D."/>
            <person name="Podicherti R."/>
            <person name="Tsui H.-C.T."/>
            <person name="Winkler M.E."/>
        </authorList>
    </citation>
    <scope>NUCLEOTIDE SEQUENCE</scope>
</reference>
<protein>
    <recommendedName>
        <fullName evidence="5">OmpH family outer membrane protein</fullName>
    </recommendedName>
</protein>
<dbReference type="AlphaFoldDB" id="A0A382XX29"/>
<keyword evidence="2" id="KW-0732">Signal</keyword>
<dbReference type="EMBL" id="UINC01171090">
    <property type="protein sequence ID" value="SVD75464.1"/>
    <property type="molecule type" value="Genomic_DNA"/>
</dbReference>
<gene>
    <name evidence="4" type="ORF">METZ01_LOCUS428318</name>
</gene>
<dbReference type="SMART" id="SM00935">
    <property type="entry name" value="OmpH"/>
    <property type="match status" value="1"/>
</dbReference>
<dbReference type="Gene3D" id="3.30.910.20">
    <property type="entry name" value="Skp domain"/>
    <property type="match status" value="1"/>
</dbReference>
<feature type="coiled-coil region" evidence="3">
    <location>
        <begin position="28"/>
        <end position="83"/>
    </location>
</feature>
<accession>A0A382XX29</accession>
<evidence type="ECO:0000256" key="1">
    <source>
        <dbReference type="ARBA" id="ARBA00009091"/>
    </source>
</evidence>
<dbReference type="GO" id="GO:0051082">
    <property type="term" value="F:unfolded protein binding"/>
    <property type="evidence" value="ECO:0007669"/>
    <property type="project" value="InterPro"/>
</dbReference>
<evidence type="ECO:0000256" key="3">
    <source>
        <dbReference type="SAM" id="Coils"/>
    </source>
</evidence>
<dbReference type="SUPFAM" id="SSF111384">
    <property type="entry name" value="OmpH-like"/>
    <property type="match status" value="1"/>
</dbReference>
<dbReference type="InterPro" id="IPR024930">
    <property type="entry name" value="Skp_dom_sf"/>
</dbReference>
<dbReference type="GO" id="GO:0050821">
    <property type="term" value="P:protein stabilization"/>
    <property type="evidence" value="ECO:0007669"/>
    <property type="project" value="TreeGrafter"/>
</dbReference>
<evidence type="ECO:0000256" key="2">
    <source>
        <dbReference type="ARBA" id="ARBA00022729"/>
    </source>
</evidence>
<dbReference type="GO" id="GO:0005829">
    <property type="term" value="C:cytosol"/>
    <property type="evidence" value="ECO:0007669"/>
    <property type="project" value="TreeGrafter"/>
</dbReference>
<comment type="similarity">
    <text evidence="1">Belongs to the Skp family.</text>
</comment>
<organism evidence="4">
    <name type="scientific">marine metagenome</name>
    <dbReference type="NCBI Taxonomy" id="408172"/>
    <lineage>
        <taxon>unclassified sequences</taxon>
        <taxon>metagenomes</taxon>
        <taxon>ecological metagenomes</taxon>
    </lineage>
</organism>
<sequence length="165" mass="19487">MRFLVLFFFTILITPINAHSIKIGYIDVEKVINNLSQYQQENNALIQQFEPKKQQLLDLFKHIELLKKKLNNVETTINDETYQKELDKIRELEIGFQTDTELWQQQLNQRKHESLQKIEAMINRAIEEFAVAENYDLILYQNAAFTSDEVNISNKIISKIEELSP</sequence>
<proteinExistence type="inferred from homology"/>